<keyword evidence="11" id="KW-0175">Coiled coil</keyword>
<dbReference type="Proteomes" id="UP001163266">
    <property type="component" value="Chromosome"/>
</dbReference>
<evidence type="ECO:0000259" key="14">
    <source>
        <dbReference type="Pfam" id="PF21687"/>
    </source>
</evidence>
<feature type="compositionally biased region" description="Low complexity" evidence="12">
    <location>
        <begin position="163"/>
        <end position="173"/>
    </location>
</feature>
<gene>
    <name evidence="15" type="primary">gspK</name>
    <name evidence="15" type="ORF">OMP39_13105</name>
</gene>
<evidence type="ECO:0000313" key="16">
    <source>
        <dbReference type="Proteomes" id="UP001163266"/>
    </source>
</evidence>
<feature type="compositionally biased region" description="Pro residues" evidence="12">
    <location>
        <begin position="153"/>
        <end position="162"/>
    </location>
</feature>
<dbReference type="PANTHER" id="PTHR38831">
    <property type="entry name" value="TYPE II SECRETION SYSTEM PROTEIN K"/>
    <property type="match status" value="1"/>
</dbReference>
<keyword evidence="6" id="KW-0812">Transmembrane</keyword>
<evidence type="ECO:0000256" key="11">
    <source>
        <dbReference type="SAM" id="Coils"/>
    </source>
</evidence>
<dbReference type="Pfam" id="PF21687">
    <property type="entry name" value="T2SSK_1st"/>
    <property type="match status" value="1"/>
</dbReference>
<reference evidence="15" key="1">
    <citation type="submission" date="2022-10" db="EMBL/GenBank/DDBJ databases">
        <title>Complete genome sequence of Schlegelella aquatica LMG 23380.</title>
        <authorList>
            <person name="Musilova J."/>
            <person name="Kourilova X."/>
            <person name="Bezdicek M."/>
            <person name="Hermankova K."/>
            <person name="Obruca S."/>
            <person name="Sedlar K."/>
        </authorList>
    </citation>
    <scope>NUCLEOTIDE SEQUENCE</scope>
    <source>
        <strain evidence="15">LMG 23380</strain>
    </source>
</reference>
<feature type="domain" description="T2SS protein K first SAM-like" evidence="14">
    <location>
        <begin position="106"/>
        <end position="206"/>
    </location>
</feature>
<dbReference type="SUPFAM" id="SSF158544">
    <property type="entry name" value="GspK insert domain-like"/>
    <property type="match status" value="1"/>
</dbReference>
<accession>A0ABY6MRD7</accession>
<dbReference type="InterPro" id="IPR049179">
    <property type="entry name" value="T2SSK_SAM-like_2nd"/>
</dbReference>
<dbReference type="Pfam" id="PF03934">
    <property type="entry name" value="T2SSK"/>
    <property type="match status" value="1"/>
</dbReference>
<evidence type="ECO:0000259" key="13">
    <source>
        <dbReference type="Pfam" id="PF03934"/>
    </source>
</evidence>
<keyword evidence="4 10" id="KW-1003">Cell membrane</keyword>
<dbReference type="Gene3D" id="3.30.1300.30">
    <property type="entry name" value="GSPII I/J protein-like"/>
    <property type="match status" value="1"/>
</dbReference>
<dbReference type="NCBIfam" id="NF037980">
    <property type="entry name" value="T2SS_GspK"/>
    <property type="match status" value="1"/>
</dbReference>
<dbReference type="SUPFAM" id="SSF47781">
    <property type="entry name" value="RuvA domain 2-like"/>
    <property type="match status" value="1"/>
</dbReference>
<dbReference type="InterPro" id="IPR038072">
    <property type="entry name" value="GspK_central_sf"/>
</dbReference>
<proteinExistence type="inferred from homology"/>
<keyword evidence="9 10" id="KW-0472">Membrane</keyword>
<evidence type="ECO:0000256" key="2">
    <source>
        <dbReference type="ARBA" id="ARBA00007246"/>
    </source>
</evidence>
<comment type="subcellular location">
    <subcellularLocation>
        <location evidence="1 10">Cell inner membrane</location>
    </subcellularLocation>
</comment>
<evidence type="ECO:0000256" key="7">
    <source>
        <dbReference type="ARBA" id="ARBA00022927"/>
    </source>
</evidence>
<dbReference type="InterPro" id="IPR010994">
    <property type="entry name" value="RuvA_2-like"/>
</dbReference>
<organism evidence="15 16">
    <name type="scientific">Caldimonas aquatica</name>
    <dbReference type="NCBI Taxonomy" id="376175"/>
    <lineage>
        <taxon>Bacteria</taxon>
        <taxon>Pseudomonadati</taxon>
        <taxon>Pseudomonadota</taxon>
        <taxon>Betaproteobacteria</taxon>
        <taxon>Burkholderiales</taxon>
        <taxon>Sphaerotilaceae</taxon>
        <taxon>Caldimonas</taxon>
    </lineage>
</organism>
<keyword evidence="8" id="KW-1133">Transmembrane helix</keyword>
<evidence type="ECO:0000256" key="9">
    <source>
        <dbReference type="ARBA" id="ARBA00023136"/>
    </source>
</evidence>
<keyword evidence="7" id="KW-0653">Protein transport</keyword>
<dbReference type="InterPro" id="IPR005628">
    <property type="entry name" value="GspK"/>
</dbReference>
<evidence type="ECO:0000256" key="4">
    <source>
        <dbReference type="ARBA" id="ARBA00022475"/>
    </source>
</evidence>
<keyword evidence="3 10" id="KW-0813">Transport</keyword>
<dbReference type="RefSeq" id="WP_264892169.1">
    <property type="nucleotide sequence ID" value="NZ_CP110257.1"/>
</dbReference>
<evidence type="ECO:0000256" key="5">
    <source>
        <dbReference type="ARBA" id="ARBA00022519"/>
    </source>
</evidence>
<evidence type="ECO:0000256" key="6">
    <source>
        <dbReference type="ARBA" id="ARBA00022692"/>
    </source>
</evidence>
<feature type="coiled-coil region" evidence="11">
    <location>
        <begin position="110"/>
        <end position="137"/>
    </location>
</feature>
<keyword evidence="5 10" id="KW-0997">Cell inner membrane</keyword>
<evidence type="ECO:0000256" key="10">
    <source>
        <dbReference type="PIRNR" id="PIRNR002786"/>
    </source>
</evidence>
<feature type="domain" description="T2SS protein K second SAM-like" evidence="13">
    <location>
        <begin position="211"/>
        <end position="251"/>
    </location>
</feature>
<dbReference type="PANTHER" id="PTHR38831:SF1">
    <property type="entry name" value="TYPE II SECRETION SYSTEM PROTEIN K-RELATED"/>
    <property type="match status" value="1"/>
</dbReference>
<sequence length="312" mass="33703">MLTAMIIVSLVATLAGAMLWRQWRSVQIEAAERDRSQASWILVGALDWARLILREDARTGGADHLSEPWATPLAEARLSTFLAADQSNTDDAPEAFLSGQISDAQSRFNLRNLAHQGQAAEAQLRALQRLCEQLNIDSSVPGLIATAIRQASPAPPATPAPSPGAGATPSMAAEGPLLPPSAAQLGWLGLDAQTVERLSPYVTLLPRATPVNINTAGREVLVAALEGIDAGTAERLMQIRQRTPFRSLEDVRPHVGAAVTLDPARSDVRTDFFEVRGRLRLGSRVVEERSLVERRGLQVVVIRRERTAATVQ</sequence>
<keyword evidence="16" id="KW-1185">Reference proteome</keyword>
<dbReference type="InterPro" id="IPR045584">
    <property type="entry name" value="Pilin-like"/>
</dbReference>
<dbReference type="PIRSF" id="PIRSF002786">
    <property type="entry name" value="XcpX"/>
    <property type="match status" value="1"/>
</dbReference>
<evidence type="ECO:0000256" key="3">
    <source>
        <dbReference type="ARBA" id="ARBA00022448"/>
    </source>
</evidence>
<dbReference type="Gene3D" id="1.10.40.60">
    <property type="entry name" value="EpsJ-like"/>
    <property type="match status" value="2"/>
</dbReference>
<evidence type="ECO:0000256" key="8">
    <source>
        <dbReference type="ARBA" id="ARBA00022989"/>
    </source>
</evidence>
<evidence type="ECO:0000313" key="15">
    <source>
        <dbReference type="EMBL" id="UZD54583.1"/>
    </source>
</evidence>
<feature type="region of interest" description="Disordered" evidence="12">
    <location>
        <begin position="151"/>
        <end position="176"/>
    </location>
</feature>
<dbReference type="SUPFAM" id="SSF54523">
    <property type="entry name" value="Pili subunits"/>
    <property type="match status" value="1"/>
</dbReference>
<protein>
    <recommendedName>
        <fullName evidence="10">Type II secretion system protein K</fullName>
    </recommendedName>
</protein>
<name>A0ABY6MRD7_9BURK</name>
<evidence type="ECO:0000256" key="12">
    <source>
        <dbReference type="SAM" id="MobiDB-lite"/>
    </source>
</evidence>
<comment type="similarity">
    <text evidence="2 10">Belongs to the GSP K family.</text>
</comment>
<dbReference type="InterPro" id="IPR049031">
    <property type="entry name" value="T2SSK_SAM-like_1st"/>
</dbReference>
<evidence type="ECO:0000256" key="1">
    <source>
        <dbReference type="ARBA" id="ARBA00004533"/>
    </source>
</evidence>
<dbReference type="EMBL" id="CP110257">
    <property type="protein sequence ID" value="UZD54583.1"/>
    <property type="molecule type" value="Genomic_DNA"/>
</dbReference>